<dbReference type="Gene3D" id="3.40.30.10">
    <property type="entry name" value="Glutaredoxin"/>
    <property type="match status" value="1"/>
</dbReference>
<reference evidence="1 2" key="1">
    <citation type="submission" date="2024-09" db="EMBL/GenBank/DDBJ databases">
        <authorList>
            <person name="Sun Q."/>
            <person name="Mori K."/>
        </authorList>
    </citation>
    <scope>NUCLEOTIDE SEQUENCE [LARGE SCALE GENOMIC DNA]</scope>
    <source>
        <strain evidence="1 2">NCAIM B.02529</strain>
    </source>
</reference>
<dbReference type="EMBL" id="JBHLTP010000013">
    <property type="protein sequence ID" value="MFC0525561.1"/>
    <property type="molecule type" value="Genomic_DNA"/>
</dbReference>
<dbReference type="InterPro" id="IPR036249">
    <property type="entry name" value="Thioredoxin-like_sf"/>
</dbReference>
<accession>A0ABV6LT22</accession>
<dbReference type="Proteomes" id="UP001589836">
    <property type="component" value="Unassembled WGS sequence"/>
</dbReference>
<evidence type="ECO:0000313" key="2">
    <source>
        <dbReference type="Proteomes" id="UP001589836"/>
    </source>
</evidence>
<protein>
    <submittedName>
        <fullName evidence="1">Thioredoxin family protein</fullName>
    </submittedName>
</protein>
<proteinExistence type="predicted"/>
<comment type="caution">
    <text evidence="1">The sequence shown here is derived from an EMBL/GenBank/DDBJ whole genome shotgun (WGS) entry which is preliminary data.</text>
</comment>
<dbReference type="SUPFAM" id="SSF52833">
    <property type="entry name" value="Thioredoxin-like"/>
    <property type="match status" value="1"/>
</dbReference>
<evidence type="ECO:0000313" key="1">
    <source>
        <dbReference type="EMBL" id="MFC0525561.1"/>
    </source>
</evidence>
<sequence>MNLNDWYEKGITPQDYISSMTKHQENLMHVYRHFELPEEDKEQFEMLRNRELCAIILTEDWCGDAMLNLPIFLKIAGAASIDTRVLYRDENPELMDQYLTNGSSRSIPIIIVFNNNGEEVARWGPRAPELQSLVDNAQQNLPEKDNPIFEEKQREMIMFLTRAYRENEELWSKVYMSLKQTILNV</sequence>
<keyword evidence="2" id="KW-1185">Reference proteome</keyword>
<name>A0ABV6LT22_9BACI</name>
<dbReference type="RefSeq" id="WP_377350960.1">
    <property type="nucleotide sequence ID" value="NZ_JBHLTP010000013.1"/>
</dbReference>
<gene>
    <name evidence="1" type="ORF">ACFFGV_18410</name>
</gene>
<dbReference type="Pfam" id="PF14595">
    <property type="entry name" value="Thioredoxin_9"/>
    <property type="match status" value="1"/>
</dbReference>
<organism evidence="1 2">
    <name type="scientific">Pontibacillus salicampi</name>
    <dbReference type="NCBI Taxonomy" id="1449801"/>
    <lineage>
        <taxon>Bacteria</taxon>
        <taxon>Bacillati</taxon>
        <taxon>Bacillota</taxon>
        <taxon>Bacilli</taxon>
        <taxon>Bacillales</taxon>
        <taxon>Bacillaceae</taxon>
        <taxon>Pontibacillus</taxon>
    </lineage>
</organism>
<dbReference type="CDD" id="cd02947">
    <property type="entry name" value="TRX_family"/>
    <property type="match status" value="1"/>
</dbReference>